<dbReference type="Proteomes" id="UP001164803">
    <property type="component" value="Chromosome"/>
</dbReference>
<sequence length="127" mass="14674">MLDEPCNQDDVVQTSFHMDIIPVRGHGNTVLIDFLRSCSFRNDIKWMGHFRTMIDHGTTNAWKVIIVTGTVDQVTTLVKEMSSAELQNVVLRLAEQNEHVHAALYQVWKEREREARLRKSVEWEPAG</sequence>
<accession>A0ABY6Z5V9</accession>
<gene>
    <name evidence="1" type="ORF">NZD86_06905</name>
</gene>
<evidence type="ECO:0000313" key="1">
    <source>
        <dbReference type="EMBL" id="WAH38207.1"/>
    </source>
</evidence>
<keyword evidence="2" id="KW-1185">Reference proteome</keyword>
<protein>
    <recommendedName>
        <fullName evidence="3">CobW C-terminal domain-containing protein</fullName>
    </recommendedName>
</protein>
<evidence type="ECO:0008006" key="3">
    <source>
        <dbReference type="Google" id="ProtNLM"/>
    </source>
</evidence>
<organism evidence="1 2">
    <name type="scientific">Alicyclobacillus dauci</name>
    <dbReference type="NCBI Taxonomy" id="1475485"/>
    <lineage>
        <taxon>Bacteria</taxon>
        <taxon>Bacillati</taxon>
        <taxon>Bacillota</taxon>
        <taxon>Bacilli</taxon>
        <taxon>Bacillales</taxon>
        <taxon>Alicyclobacillaceae</taxon>
        <taxon>Alicyclobacillus</taxon>
    </lineage>
</organism>
<reference evidence="1" key="1">
    <citation type="submission" date="2022-08" db="EMBL/GenBank/DDBJ databases">
        <title>Alicyclobacillus dauci DSM2870, complete genome.</title>
        <authorList>
            <person name="Wang Q."/>
            <person name="Cai R."/>
            <person name="Wang Z."/>
        </authorList>
    </citation>
    <scope>NUCLEOTIDE SEQUENCE</scope>
    <source>
        <strain evidence="1">DSM 28700</strain>
    </source>
</reference>
<evidence type="ECO:0000313" key="2">
    <source>
        <dbReference type="Proteomes" id="UP001164803"/>
    </source>
</evidence>
<name>A0ABY6Z5V9_9BACL</name>
<proteinExistence type="predicted"/>
<dbReference type="EMBL" id="CP104064">
    <property type="protein sequence ID" value="WAH38207.1"/>
    <property type="molecule type" value="Genomic_DNA"/>
</dbReference>
<dbReference type="RefSeq" id="WP_268045769.1">
    <property type="nucleotide sequence ID" value="NZ_CP104064.1"/>
</dbReference>